<dbReference type="EMBL" id="JBHRXP010000004">
    <property type="protein sequence ID" value="MFC3580674.1"/>
    <property type="molecule type" value="Genomic_DNA"/>
</dbReference>
<dbReference type="Proteomes" id="UP001595713">
    <property type="component" value="Unassembled WGS sequence"/>
</dbReference>
<evidence type="ECO:0000313" key="3">
    <source>
        <dbReference type="EMBL" id="MFC3580674.1"/>
    </source>
</evidence>
<comment type="caution">
    <text evidence="3">The sequence shown here is derived from an EMBL/GenBank/DDBJ whole genome shotgun (WGS) entry which is preliminary data.</text>
</comment>
<evidence type="ECO:0000259" key="2">
    <source>
        <dbReference type="PROSITE" id="PS51819"/>
    </source>
</evidence>
<dbReference type="PANTHER" id="PTHR43048">
    <property type="entry name" value="METHYLMALONYL-COA EPIMERASE"/>
    <property type="match status" value="1"/>
</dbReference>
<dbReference type="InterPro" id="IPR051785">
    <property type="entry name" value="MMCE/EMCE_epimerase"/>
</dbReference>
<dbReference type="InterPro" id="IPR037523">
    <property type="entry name" value="VOC_core"/>
</dbReference>
<proteinExistence type="predicted"/>
<dbReference type="Pfam" id="PF00903">
    <property type="entry name" value="Glyoxalase"/>
    <property type="match status" value="1"/>
</dbReference>
<dbReference type="PANTHER" id="PTHR43048:SF6">
    <property type="entry name" value="BLR8189 PROTEIN"/>
    <property type="match status" value="1"/>
</dbReference>
<gene>
    <name evidence="3" type="ORF">ACFONA_10910</name>
</gene>
<organism evidence="3 4">
    <name type="scientific">Sphingomonas hylomeconis</name>
    <dbReference type="NCBI Taxonomy" id="1395958"/>
    <lineage>
        <taxon>Bacteria</taxon>
        <taxon>Pseudomonadati</taxon>
        <taxon>Pseudomonadota</taxon>
        <taxon>Alphaproteobacteria</taxon>
        <taxon>Sphingomonadales</taxon>
        <taxon>Sphingomonadaceae</taxon>
        <taxon>Sphingomonas</taxon>
    </lineage>
</organism>
<evidence type="ECO:0000313" key="4">
    <source>
        <dbReference type="Proteomes" id="UP001595713"/>
    </source>
</evidence>
<accession>A0ABV7SUR1</accession>
<dbReference type="SUPFAM" id="SSF54593">
    <property type="entry name" value="Glyoxalase/Bleomycin resistance protein/Dihydroxybiphenyl dioxygenase"/>
    <property type="match status" value="1"/>
</dbReference>
<sequence>MTELAGFHHIGIVVADIEASATWYGETLGFERLFTYGWPGVQATFIARGGLKIELFQNEQAAPMAMERRQPETNLRIGGINHFAIEVADLDSMIASLRDKGVAIVSPPREVPNSGGCRFAFIHDNEQQLVELFQPA</sequence>
<dbReference type="Gene3D" id="3.10.180.10">
    <property type="entry name" value="2,3-Dihydroxybiphenyl 1,2-Dioxygenase, domain 1"/>
    <property type="match status" value="1"/>
</dbReference>
<reference evidence="4" key="1">
    <citation type="journal article" date="2019" name="Int. J. Syst. Evol. Microbiol.">
        <title>The Global Catalogue of Microorganisms (GCM) 10K type strain sequencing project: providing services to taxonomists for standard genome sequencing and annotation.</title>
        <authorList>
            <consortium name="The Broad Institute Genomics Platform"/>
            <consortium name="The Broad Institute Genome Sequencing Center for Infectious Disease"/>
            <person name="Wu L."/>
            <person name="Ma J."/>
        </authorList>
    </citation>
    <scope>NUCLEOTIDE SEQUENCE [LARGE SCALE GENOMIC DNA]</scope>
    <source>
        <strain evidence="4">KCTC 42739</strain>
    </source>
</reference>
<keyword evidence="4" id="KW-1185">Reference proteome</keyword>
<dbReference type="PROSITE" id="PS51819">
    <property type="entry name" value="VOC"/>
    <property type="match status" value="1"/>
</dbReference>
<protein>
    <submittedName>
        <fullName evidence="3">VOC family protein</fullName>
    </submittedName>
</protein>
<dbReference type="InterPro" id="IPR029068">
    <property type="entry name" value="Glyas_Bleomycin-R_OHBP_Dase"/>
</dbReference>
<evidence type="ECO:0000256" key="1">
    <source>
        <dbReference type="ARBA" id="ARBA00022723"/>
    </source>
</evidence>
<dbReference type="InterPro" id="IPR004360">
    <property type="entry name" value="Glyas_Fos-R_dOase_dom"/>
</dbReference>
<feature type="domain" description="VOC" evidence="2">
    <location>
        <begin position="6"/>
        <end position="135"/>
    </location>
</feature>
<keyword evidence="1" id="KW-0479">Metal-binding</keyword>
<name>A0ABV7SUR1_9SPHN</name>
<dbReference type="RefSeq" id="WP_261294754.1">
    <property type="nucleotide sequence ID" value="NZ_JANQBK010000010.1"/>
</dbReference>